<dbReference type="InterPro" id="IPR010998">
    <property type="entry name" value="Integrase_recombinase_N"/>
</dbReference>
<feature type="domain" description="Core-binding (CB)" evidence="4">
    <location>
        <begin position="1"/>
        <end position="84"/>
    </location>
</feature>
<evidence type="ECO:0000259" key="4">
    <source>
        <dbReference type="PROSITE" id="PS51900"/>
    </source>
</evidence>
<dbReference type="PROSITE" id="PS51900">
    <property type="entry name" value="CB"/>
    <property type="match status" value="1"/>
</dbReference>
<dbReference type="InterPro" id="IPR044068">
    <property type="entry name" value="CB"/>
</dbReference>
<name>A0A3D6BMG1_9FLAO</name>
<evidence type="ECO:0000313" key="5">
    <source>
        <dbReference type="EMBL" id="HCY80391.1"/>
    </source>
</evidence>
<protein>
    <submittedName>
        <fullName evidence="5">Integrase</fullName>
    </submittedName>
</protein>
<feature type="non-terminal residue" evidence="5">
    <location>
        <position position="109"/>
    </location>
</feature>
<dbReference type="AlphaFoldDB" id="A0A3D6BMG1"/>
<organism evidence="5 6">
    <name type="scientific">Xanthomarina gelatinilytica</name>
    <dbReference type="NCBI Taxonomy" id="1137281"/>
    <lineage>
        <taxon>Bacteria</taxon>
        <taxon>Pseudomonadati</taxon>
        <taxon>Bacteroidota</taxon>
        <taxon>Flavobacteriia</taxon>
        <taxon>Flavobacteriales</taxon>
        <taxon>Flavobacteriaceae</taxon>
        <taxon>Xanthomarina</taxon>
    </lineage>
</organism>
<proteinExistence type="predicted"/>
<dbReference type="Pfam" id="PF02899">
    <property type="entry name" value="Phage_int_SAM_1"/>
    <property type="match status" value="1"/>
</dbReference>
<dbReference type="GO" id="GO:0015074">
    <property type="term" value="P:DNA integration"/>
    <property type="evidence" value="ECO:0007669"/>
    <property type="project" value="UniProtKB-KW"/>
</dbReference>
<dbReference type="Proteomes" id="UP000263268">
    <property type="component" value="Unassembled WGS sequence"/>
</dbReference>
<dbReference type="GO" id="GO:0003677">
    <property type="term" value="F:DNA binding"/>
    <property type="evidence" value="ECO:0007669"/>
    <property type="project" value="UniProtKB-UniRule"/>
</dbReference>
<dbReference type="EMBL" id="DPRK01000023">
    <property type="protein sequence ID" value="HCY80391.1"/>
    <property type="molecule type" value="Genomic_DNA"/>
</dbReference>
<gene>
    <name evidence="5" type="ORF">DHV22_01670</name>
</gene>
<comment type="caution">
    <text evidence="5">The sequence shown here is derived from an EMBL/GenBank/DDBJ whole genome shotgun (WGS) entry which is preliminary data.</text>
</comment>
<sequence>MSLNAFLDYLLLEKKYSKLTIHAYQKDIVEFSGFIGLEYGNSSIDTVNYSQIRSWIVSLVEKGISNRSINRKVSALNSYYKFLLKTESIQINPLAKHKALKTSKKIQVP</sequence>
<keyword evidence="2 3" id="KW-0238">DNA-binding</keyword>
<accession>A0A3D6BMG1</accession>
<dbReference type="SUPFAM" id="SSF47823">
    <property type="entry name" value="lambda integrase-like, N-terminal domain"/>
    <property type="match status" value="1"/>
</dbReference>
<evidence type="ECO:0000313" key="6">
    <source>
        <dbReference type="Proteomes" id="UP000263268"/>
    </source>
</evidence>
<dbReference type="Gene3D" id="1.10.150.130">
    <property type="match status" value="1"/>
</dbReference>
<evidence type="ECO:0000256" key="2">
    <source>
        <dbReference type="ARBA" id="ARBA00023125"/>
    </source>
</evidence>
<evidence type="ECO:0000256" key="3">
    <source>
        <dbReference type="PROSITE-ProRule" id="PRU01248"/>
    </source>
</evidence>
<evidence type="ECO:0000256" key="1">
    <source>
        <dbReference type="ARBA" id="ARBA00022908"/>
    </source>
</evidence>
<reference evidence="5 6" key="1">
    <citation type="journal article" date="2018" name="Nat. Biotechnol.">
        <title>A standardized bacterial taxonomy based on genome phylogeny substantially revises the tree of life.</title>
        <authorList>
            <person name="Parks D.H."/>
            <person name="Chuvochina M."/>
            <person name="Waite D.W."/>
            <person name="Rinke C."/>
            <person name="Skarshewski A."/>
            <person name="Chaumeil P.A."/>
            <person name="Hugenholtz P."/>
        </authorList>
    </citation>
    <scope>NUCLEOTIDE SEQUENCE [LARGE SCALE GENOMIC DNA]</scope>
    <source>
        <strain evidence="5">UBA10227</strain>
    </source>
</reference>
<dbReference type="InterPro" id="IPR004107">
    <property type="entry name" value="Integrase_SAM-like_N"/>
</dbReference>
<keyword evidence="1" id="KW-0229">DNA integration</keyword>